<dbReference type="Proteomes" id="UP000462212">
    <property type="component" value="Unassembled WGS sequence"/>
</dbReference>
<reference evidence="4 5" key="1">
    <citation type="submission" date="2018-05" db="EMBL/GenBank/DDBJ databases">
        <title>Genome sequencing and assembly of the regulated plant pathogen Lachnellula willkommii and related sister species for the development of diagnostic species identification markers.</title>
        <authorList>
            <person name="Giroux E."/>
            <person name="Bilodeau G."/>
        </authorList>
    </citation>
    <scope>NUCLEOTIDE SEQUENCE [LARGE SCALE GENOMIC DNA]</scope>
    <source>
        <strain evidence="4 5">CBS 197.66</strain>
    </source>
</reference>
<evidence type="ECO:0000313" key="5">
    <source>
        <dbReference type="Proteomes" id="UP000462212"/>
    </source>
</evidence>
<sequence>LLSASAFVTIMKLSILSHVVSFSFTTLFVESKVLWSSSPATFGDVIRQAFPVGNGRLGAMAFGDPGAEKVVLNIDSLWAGGPFETSSYMGGNPTSDKSQYLPSIREWIFQNGTGNVSQLLGDEDNYGSYQVFANLSVAIGGVTSATKYRRSLDLDTGIHSTVYTTNNGSIYTTVVFCSYPDHVCVYDITSSGDLPEISIAFDNQLTDSSLFNTTCGNRHVRATGVTQLGPPTGMMYNGIAQLVGDVGSSHCSNTTSGVLIIPAGSTSRKLSLVIGAGTNYDQKAGNGKSGFSFKGVNPGPYVESVTSAASQKAEKDLRQDHITDYQSHAGQFDLNLPDTAGSANLETSVILGRYASNNTGDPYLESLLFQLGRHLFISSSRENSLPTNLAGRWSETIEAAWSADYHTDINIQMNHWGVDATGLGNLQSPLWDFMQDTWIPQGTNTAKLLYGAPGWVGHSFINIFGYTAMGDTASWANIPVEMAWMMQHVYDHFTYSQNATWLEDQAYPLISGVAEFWLSQLQEDKFFNDGTLVVNPCNSPEHGPTTFGCTHYQQLIHQLFTNTITLISYLPSPTSSDQTLSTSLTTALETLDTGLHISTFGTVKEWKLPDTYGYDVPNDTHRHLSHLYGWYPGHSISSLLSGYTNTTIQSAISSSLINRGPGLGADANAGWEKVWRSACWALLNNTSEAYYELRFTIAENLAGNGLSMYSGKSKPFQIDANFGFVGAVVAMLVVDLPGKEEVVLGPAIPSAWGNGSVKGLRIRGGGVVDFAWDGDGLVITATAKGGSGRKIVNKDGAVLA</sequence>
<comment type="caution">
    <text evidence="4">The sequence shown here is derived from an EMBL/GenBank/DDBJ whole genome shotgun (WGS) entry which is preliminary data.</text>
</comment>
<evidence type="ECO:0000259" key="3">
    <source>
        <dbReference type="Pfam" id="PF22124"/>
    </source>
</evidence>
<dbReference type="InterPro" id="IPR054363">
    <property type="entry name" value="GH95_cat"/>
</dbReference>
<dbReference type="PANTHER" id="PTHR31084">
    <property type="entry name" value="ALPHA-L-FUCOSIDASE 2"/>
    <property type="match status" value="1"/>
</dbReference>
<dbReference type="GO" id="GO:0004560">
    <property type="term" value="F:alpha-L-fucosidase activity"/>
    <property type="evidence" value="ECO:0007669"/>
    <property type="project" value="InterPro"/>
</dbReference>
<feature type="non-terminal residue" evidence="4">
    <location>
        <position position="1"/>
    </location>
</feature>
<protein>
    <submittedName>
        <fullName evidence="4">Alpha-fucosidase A</fullName>
    </submittedName>
</protein>
<dbReference type="Pfam" id="PF14498">
    <property type="entry name" value="Glyco_hyd_65N_2"/>
    <property type="match status" value="1"/>
</dbReference>
<name>A0A8H8S0U7_9HELO</name>
<feature type="domain" description="Glycosyl hydrolase family 95 N-terminal" evidence="1">
    <location>
        <begin position="34"/>
        <end position="282"/>
    </location>
</feature>
<dbReference type="OrthoDB" id="2848340at2759"/>
<dbReference type="InterPro" id="IPR049053">
    <property type="entry name" value="AFCA-like_C"/>
</dbReference>
<dbReference type="AlphaFoldDB" id="A0A8H8S0U7"/>
<dbReference type="Gene3D" id="1.50.10.10">
    <property type="match status" value="1"/>
</dbReference>
<accession>A0A8H8S0U7</accession>
<dbReference type="GO" id="GO:0005975">
    <property type="term" value="P:carbohydrate metabolic process"/>
    <property type="evidence" value="ECO:0007669"/>
    <property type="project" value="InterPro"/>
</dbReference>
<dbReference type="InterPro" id="IPR008928">
    <property type="entry name" value="6-hairpin_glycosidase_sf"/>
</dbReference>
<dbReference type="EMBL" id="QGMJ01000033">
    <property type="protein sequence ID" value="TVY44643.1"/>
    <property type="molecule type" value="Genomic_DNA"/>
</dbReference>
<gene>
    <name evidence="4" type="primary">afcA</name>
    <name evidence="4" type="ORF">LSUB1_G001833</name>
</gene>
<feature type="domain" description="Alpha fucosidase A-like C-terminal" evidence="2">
    <location>
        <begin position="740"/>
        <end position="777"/>
    </location>
</feature>
<dbReference type="InterPro" id="IPR016518">
    <property type="entry name" value="Alpha-L-fucosidase"/>
</dbReference>
<dbReference type="Pfam" id="PF22124">
    <property type="entry name" value="Glyco_hydro_95_cat"/>
    <property type="match status" value="1"/>
</dbReference>
<organism evidence="4 5">
    <name type="scientific">Lachnellula subtilissima</name>
    <dbReference type="NCBI Taxonomy" id="602034"/>
    <lineage>
        <taxon>Eukaryota</taxon>
        <taxon>Fungi</taxon>
        <taxon>Dikarya</taxon>
        <taxon>Ascomycota</taxon>
        <taxon>Pezizomycotina</taxon>
        <taxon>Leotiomycetes</taxon>
        <taxon>Helotiales</taxon>
        <taxon>Lachnaceae</taxon>
        <taxon>Lachnellula</taxon>
    </lineage>
</organism>
<proteinExistence type="predicted"/>
<dbReference type="InterPro" id="IPR027414">
    <property type="entry name" value="GH95_N_dom"/>
</dbReference>
<dbReference type="Pfam" id="PF21307">
    <property type="entry name" value="Glyco_hydro_95_C"/>
    <property type="match status" value="1"/>
</dbReference>
<feature type="domain" description="Glycosyl hydrolase family 95 catalytic" evidence="3">
    <location>
        <begin position="315"/>
        <end position="732"/>
    </location>
</feature>
<dbReference type="PANTHER" id="PTHR31084:SF3">
    <property type="entry name" value="ALPHA-FUCOSIDASE A"/>
    <property type="match status" value="1"/>
</dbReference>
<keyword evidence="5" id="KW-1185">Reference proteome</keyword>
<evidence type="ECO:0000259" key="1">
    <source>
        <dbReference type="Pfam" id="PF14498"/>
    </source>
</evidence>
<evidence type="ECO:0000259" key="2">
    <source>
        <dbReference type="Pfam" id="PF21307"/>
    </source>
</evidence>
<evidence type="ECO:0000313" key="4">
    <source>
        <dbReference type="EMBL" id="TVY44643.1"/>
    </source>
</evidence>
<dbReference type="SUPFAM" id="SSF48208">
    <property type="entry name" value="Six-hairpin glycosidases"/>
    <property type="match status" value="1"/>
</dbReference>
<dbReference type="InterPro" id="IPR012341">
    <property type="entry name" value="6hp_glycosidase-like_sf"/>
</dbReference>
<dbReference type="PIRSF" id="PIRSF007663">
    <property type="entry name" value="UCP007663"/>
    <property type="match status" value="1"/>
</dbReference>